<organism evidence="1">
    <name type="scientific">marine sediment metagenome</name>
    <dbReference type="NCBI Taxonomy" id="412755"/>
    <lineage>
        <taxon>unclassified sequences</taxon>
        <taxon>metagenomes</taxon>
        <taxon>ecological metagenomes</taxon>
    </lineage>
</organism>
<proteinExistence type="predicted"/>
<dbReference type="EMBL" id="LAZR01052738">
    <property type="protein sequence ID" value="KKK82295.1"/>
    <property type="molecule type" value="Genomic_DNA"/>
</dbReference>
<dbReference type="Pfam" id="PF13531">
    <property type="entry name" value="SBP_bac_11"/>
    <property type="match status" value="1"/>
</dbReference>
<dbReference type="Gene3D" id="1.25.40.10">
    <property type="entry name" value="Tetratricopeptide repeat domain"/>
    <property type="match status" value="2"/>
</dbReference>
<accession>A0A0F8Z8G1</accession>
<sequence>GLTDGRKADWQRAYRAGIELEAAGDHEAALGRYAEAEKIDGRFAELHFRAARCCLVLKRFEQARRHFRLARDLDALRFRADSQVNSIIRQVGSARQTRGVFLVDAERAFEQSAETPHGNPGGELFHEHVHMNFRGNYELARAVLARVAEILPESIRSGDATGPGPPSPGRCAEGLALTGLGRYRMAEQIWRTTGRPPFTNQLDHAKWRRRQFRKLRELSKHALRPGVDEALAAAQRALQEAPDDLILRRRVAQLLYQTGQAAESVKQWRQILQHLPDSPDAKIDLGAALLATGNADAAMCWNAVAHLRLDGVDVVPIGPEHLPTPGVDTVSSATGKSYSLTPVYVNISTLTCSDQPAAAKAFAEYVASAEASAAFTEFGFTMSGSRKTYEDGKPLGRVTVHVLSSPYRT</sequence>
<gene>
    <name evidence="1" type="ORF">LCGC14_2804820</name>
</gene>
<feature type="non-terminal residue" evidence="1">
    <location>
        <position position="1"/>
    </location>
</feature>
<dbReference type="InterPro" id="IPR011990">
    <property type="entry name" value="TPR-like_helical_dom_sf"/>
</dbReference>
<reference evidence="1" key="1">
    <citation type="journal article" date="2015" name="Nature">
        <title>Complex archaea that bridge the gap between prokaryotes and eukaryotes.</title>
        <authorList>
            <person name="Spang A."/>
            <person name="Saw J.H."/>
            <person name="Jorgensen S.L."/>
            <person name="Zaremba-Niedzwiedzka K."/>
            <person name="Martijn J."/>
            <person name="Lind A.E."/>
            <person name="van Eijk R."/>
            <person name="Schleper C."/>
            <person name="Guy L."/>
            <person name="Ettema T.J."/>
        </authorList>
    </citation>
    <scope>NUCLEOTIDE SEQUENCE</scope>
</reference>
<evidence type="ECO:0008006" key="2">
    <source>
        <dbReference type="Google" id="ProtNLM"/>
    </source>
</evidence>
<dbReference type="AlphaFoldDB" id="A0A0F8Z8G1"/>
<comment type="caution">
    <text evidence="1">The sequence shown here is derived from an EMBL/GenBank/DDBJ whole genome shotgun (WGS) entry which is preliminary data.</text>
</comment>
<evidence type="ECO:0000313" key="1">
    <source>
        <dbReference type="EMBL" id="KKK82295.1"/>
    </source>
</evidence>
<protein>
    <recommendedName>
        <fullName evidence="2">Tetratricopeptide repeat protein</fullName>
    </recommendedName>
</protein>
<feature type="non-terminal residue" evidence="1">
    <location>
        <position position="409"/>
    </location>
</feature>
<dbReference type="SUPFAM" id="SSF48452">
    <property type="entry name" value="TPR-like"/>
    <property type="match status" value="2"/>
</dbReference>
<dbReference type="SUPFAM" id="SSF53850">
    <property type="entry name" value="Periplasmic binding protein-like II"/>
    <property type="match status" value="1"/>
</dbReference>
<name>A0A0F8Z8G1_9ZZZZ</name>